<protein>
    <submittedName>
        <fullName evidence="1">Uncharacterized protein</fullName>
    </submittedName>
</protein>
<sequence>MKSGYSILLGETIDAKTVQYRDCERFQIVCLHCREPVFKVRRTLGGQSDQHYLAHYSAGASYQGECDLRAAQIDRSEQERQNHVSRDQRLAYFLNVLRRTLAMAPVYAESAEKSHWRMDHSPGIVCIRDLAWAALSQGNRGSSFDECAIDYLARLDEAGWSLATSFSLGRQRQIARDMWLTITSNTGHSNFNYVFNHALMQVVGNLPNMRNHSPQEIAITRQMAEYLQLLWAAKKSDVNVVLQKMLAHQFPKGFSNTRGVDVDDRDDSEDRSTYFTRLLGNTTIEMIGTLLAFPYFELLKQQYGDSSKVYPYQPGIEPVDPDEVAKLKAFREKVMRDRMPPSAH</sequence>
<reference evidence="1 2" key="1">
    <citation type="submission" date="2019-09" db="EMBL/GenBank/DDBJ databases">
        <authorList>
            <person name="Depoorter E."/>
        </authorList>
    </citation>
    <scope>NUCLEOTIDE SEQUENCE [LARGE SCALE GENOMIC DNA]</scope>
    <source>
        <strain evidence="1">R-39750</strain>
    </source>
</reference>
<accession>A0A6P2VIL5</accession>
<evidence type="ECO:0000313" key="2">
    <source>
        <dbReference type="Proteomes" id="UP000494110"/>
    </source>
</evidence>
<dbReference type="Proteomes" id="UP000494110">
    <property type="component" value="Unassembled WGS sequence"/>
</dbReference>
<proteinExistence type="predicted"/>
<dbReference type="AlphaFoldDB" id="A0A6P2VIL5"/>
<name>A0A6P2VIL5_BURL3</name>
<organism evidence="1 2">
    <name type="scientific">Burkholderia lata (strain ATCC 17760 / DSM 23089 / LMG 22485 / NCIMB 9086 / R18194 / 383)</name>
    <dbReference type="NCBI Taxonomy" id="482957"/>
    <lineage>
        <taxon>Bacteria</taxon>
        <taxon>Pseudomonadati</taxon>
        <taxon>Pseudomonadota</taxon>
        <taxon>Betaproteobacteria</taxon>
        <taxon>Burkholderiales</taxon>
        <taxon>Burkholderiaceae</taxon>
        <taxon>Burkholderia</taxon>
        <taxon>Burkholderia cepacia complex</taxon>
    </lineage>
</organism>
<evidence type="ECO:0000313" key="1">
    <source>
        <dbReference type="EMBL" id="VWC82045.1"/>
    </source>
</evidence>
<dbReference type="EMBL" id="CABVQN010000004">
    <property type="protein sequence ID" value="VWC82045.1"/>
    <property type="molecule type" value="Genomic_DNA"/>
</dbReference>
<gene>
    <name evidence="1" type="ORF">BLA39750_01274</name>
</gene>
<dbReference type="RefSeq" id="WP_175011408.1">
    <property type="nucleotide sequence ID" value="NZ_CABVQN010000004.1"/>
</dbReference>